<reference evidence="8 9" key="1">
    <citation type="journal article" date="2021" name="Genome Biol.">
        <title>AFLAP: assembly-free linkage analysis pipeline using k-mers from genome sequencing data.</title>
        <authorList>
            <person name="Fletcher K."/>
            <person name="Zhang L."/>
            <person name="Gil J."/>
            <person name="Han R."/>
            <person name="Cavanaugh K."/>
            <person name="Michelmore R."/>
        </authorList>
    </citation>
    <scope>NUCLEOTIDE SEQUENCE [LARGE SCALE GENOMIC DNA]</scope>
    <source>
        <strain evidence="8 9">SF5</strain>
    </source>
</reference>
<evidence type="ECO:0000259" key="7">
    <source>
        <dbReference type="Pfam" id="PF13087"/>
    </source>
</evidence>
<evidence type="ECO:0000313" key="9">
    <source>
        <dbReference type="Proteomes" id="UP000294530"/>
    </source>
</evidence>
<dbReference type="CDD" id="cd18042">
    <property type="entry name" value="DEXXQc_SETX"/>
    <property type="match status" value="1"/>
</dbReference>
<feature type="region of interest" description="Disordered" evidence="5">
    <location>
        <begin position="685"/>
        <end position="710"/>
    </location>
</feature>
<feature type="compositionally biased region" description="Acidic residues" evidence="5">
    <location>
        <begin position="697"/>
        <end position="710"/>
    </location>
</feature>
<dbReference type="EMBL" id="SHOA02000002">
    <property type="protein sequence ID" value="TDH69390.1"/>
    <property type="molecule type" value="Genomic_DNA"/>
</dbReference>
<dbReference type="FunFam" id="3.40.50.300:FF:000326">
    <property type="entry name" value="P-loop containing nucleoside triphosphate hydrolase"/>
    <property type="match status" value="1"/>
</dbReference>
<dbReference type="Pfam" id="PF13086">
    <property type="entry name" value="AAA_11"/>
    <property type="match status" value="1"/>
</dbReference>
<dbReference type="SUPFAM" id="SSF52540">
    <property type="entry name" value="P-loop containing nucleoside triphosphate hydrolases"/>
    <property type="match status" value="1"/>
</dbReference>
<feature type="region of interest" description="Disordered" evidence="5">
    <location>
        <begin position="729"/>
        <end position="778"/>
    </location>
</feature>
<keyword evidence="4" id="KW-0067">ATP-binding</keyword>
<dbReference type="Pfam" id="PF13087">
    <property type="entry name" value="AAA_12"/>
    <property type="match status" value="1"/>
</dbReference>
<feature type="domain" description="DNA2/NAM7 helicase-like C-terminal" evidence="7">
    <location>
        <begin position="1324"/>
        <end position="1534"/>
    </location>
</feature>
<organism evidence="8 9">
    <name type="scientific">Bremia lactucae</name>
    <name type="common">Lettuce downy mildew</name>
    <dbReference type="NCBI Taxonomy" id="4779"/>
    <lineage>
        <taxon>Eukaryota</taxon>
        <taxon>Sar</taxon>
        <taxon>Stramenopiles</taxon>
        <taxon>Oomycota</taxon>
        <taxon>Peronosporomycetes</taxon>
        <taxon>Peronosporales</taxon>
        <taxon>Peronosporaceae</taxon>
        <taxon>Bremia</taxon>
    </lineage>
</organism>
<keyword evidence="9" id="KW-1185">Reference proteome</keyword>
<dbReference type="GO" id="GO:0004386">
    <property type="term" value="F:helicase activity"/>
    <property type="evidence" value="ECO:0007669"/>
    <property type="project" value="UniProtKB-KW"/>
</dbReference>
<gene>
    <name evidence="8" type="ORF">CCR75_006958</name>
</gene>
<name>A0A976IFC2_BRELC</name>
<dbReference type="CDD" id="cd18808">
    <property type="entry name" value="SF1_C_Upf1"/>
    <property type="match status" value="1"/>
</dbReference>
<dbReference type="InterPro" id="IPR041679">
    <property type="entry name" value="DNA2/NAM7-like_C"/>
</dbReference>
<dbReference type="GO" id="GO:0005694">
    <property type="term" value="C:chromosome"/>
    <property type="evidence" value="ECO:0007669"/>
    <property type="project" value="UniProtKB-ARBA"/>
</dbReference>
<feature type="region of interest" description="Disordered" evidence="5">
    <location>
        <begin position="614"/>
        <end position="648"/>
    </location>
</feature>
<feature type="compositionally biased region" description="Polar residues" evidence="5">
    <location>
        <begin position="618"/>
        <end position="631"/>
    </location>
</feature>
<keyword evidence="1" id="KW-0547">Nucleotide-binding</keyword>
<evidence type="ECO:0000313" key="8">
    <source>
        <dbReference type="EMBL" id="TDH69390.1"/>
    </source>
</evidence>
<evidence type="ECO:0000256" key="1">
    <source>
        <dbReference type="ARBA" id="ARBA00022741"/>
    </source>
</evidence>
<keyword evidence="2" id="KW-0378">Hydrolase</keyword>
<evidence type="ECO:0000256" key="3">
    <source>
        <dbReference type="ARBA" id="ARBA00022806"/>
    </source>
</evidence>
<dbReference type="GO" id="GO:0016787">
    <property type="term" value="F:hydrolase activity"/>
    <property type="evidence" value="ECO:0007669"/>
    <property type="project" value="UniProtKB-KW"/>
</dbReference>
<dbReference type="InterPro" id="IPR047187">
    <property type="entry name" value="SF1_C_Upf1"/>
</dbReference>
<dbReference type="GeneID" id="94350694"/>
<dbReference type="InterPro" id="IPR041677">
    <property type="entry name" value="DNA2/NAM7_AAA_11"/>
</dbReference>
<dbReference type="Proteomes" id="UP000294530">
    <property type="component" value="Unassembled WGS sequence"/>
</dbReference>
<accession>A0A976IFC2</accession>
<dbReference type="PANTHER" id="PTHR10887">
    <property type="entry name" value="DNA2/NAM7 HELICASE FAMILY"/>
    <property type="match status" value="1"/>
</dbReference>
<evidence type="ECO:0000256" key="5">
    <source>
        <dbReference type="SAM" id="MobiDB-lite"/>
    </source>
</evidence>
<dbReference type="RefSeq" id="XP_067818889.1">
    <property type="nucleotide sequence ID" value="XM_067965023.1"/>
</dbReference>
<comment type="caution">
    <text evidence="8">The sequence shown here is derived from an EMBL/GenBank/DDBJ whole genome shotgun (WGS) entry which is preliminary data.</text>
</comment>
<protein>
    <submittedName>
        <fullName evidence="8">Uncharacterized protein</fullName>
    </submittedName>
</protein>
<keyword evidence="3" id="KW-0347">Helicase</keyword>
<dbReference type="KEGG" id="blac:94350694"/>
<evidence type="ECO:0000259" key="6">
    <source>
        <dbReference type="Pfam" id="PF13086"/>
    </source>
</evidence>
<dbReference type="InterPro" id="IPR045055">
    <property type="entry name" value="DNA2/NAM7-like"/>
</dbReference>
<feature type="domain" description="DNA2/NAM7 helicase helicase" evidence="6">
    <location>
        <begin position="1207"/>
        <end position="1317"/>
    </location>
</feature>
<evidence type="ECO:0000256" key="2">
    <source>
        <dbReference type="ARBA" id="ARBA00022801"/>
    </source>
</evidence>
<sequence>MDKDGRPKRTRRAFRDKSEFVSVEVGMREFKKRLASSDAYDGTLCTAATVEDLTQNMTTTRSRRKPALSTKVVLAKSTQRKCPVTKKNAQGAATLACGQSPVVKKNMLVKGFVSEINLKAVKEQLAREQEQRVEDRIKTLLRKKEPVVALCASANYLGTLAVGTTPCNISADITPAESAVCIDAAAALQDPKNEFIKKESTRSDAIAAGSVASSTPGNTSVPSHTQPLGVVTNNFIADDTDDDVLFALALEEVEQKLASPLKRCPISEGIAASEINKVTSVNVQDSAAVKGPVYAAFDASPVKEQLSDDTKEQVIPAAEGIDEAGGTTLVPPDVFKEMERLRKENDRLRQSNELLQAAATSPAHIEAPSTKHSCSFADKVDPIDASMLKSVHPYLELAANDCDEIKKQPIPAFIDQISARTSNMDSNVIQSVKSEYFGDFILEKSLAGNKDDQVICKTLPDVEMNNIFAIKQEVVAENASVVGRTLELKTSLSTPFSRCIPAGQNERRLSFTDVEMVTGKTNYVEHSETNKIGNEGFAQPFISKIGEKVSEFCTNKVDDVDENDTEEDEEDAMMQTSTVDIGNYPEYKICFENRMLNEDKQMKEHLSSRTFVAEETVQHSQAPSSGLVSESTAEKVSASARKPEAAGSSELNELIVASSHTDLAEGDAVEDTDKVILANDNDKVKRGESTLSPTSESESESDLDKDEDESVCQNVLEAALKAAGNDSIQSSVAGKGDIEEGRSSRSSLKPKLANSLTPSPALNGYSKKRKSPGHSSVVAKKPLTVKSSLLWPALDDFYDALLDMSPRDVRRSEKHRSHLQQYEKLPTKYSNIDEYCKTQLAAILEELIASVSNVTNTRDGSGPKRQLSLSSVSPCGNQSMSALSTRVSLKGLFSESGFTGQAASEGDYILTFDGSQLKRTASSNFNCGDLLLLRSPRWKSFELCFFGVVLSESIVAEGGKTDSGRPSGYGDGNQVCVLVRARQQDRNIAENFDVLTELCLANRRTPSWQWSLQQVFNLTTSAREYQAIKAISFFPNDLKQVLLRGQLAPKTAEKSAALSSMLSPPLLKYLHKHYNDSQLQAILGCLGEDRWIIIQGPPGTGKTKTILGLLSALLDGAGLSSRSKAQGSSRIRIGASFHSAPTLSVTSIRIMVAAPSNAAVDELVLRVLSEGLYDGKTGETYRPRIVRVGRSESQQLSGFNASREASESRKNRNKIRKYASEVEEVLLESLVSKHRKTFSTGKQTRQAILKNAQIVFCTLSGAGSAAMCDFAQDFDALIIDEAAQAVEASTLIPFKFRPQRMILFGDHRQLPATVLSKKLVLMGYDQSLQQRLVESGSSVLLLTQQYRMHPEIAAFPSTYFYSGRLVQDDNMRDWTGQDYHNDRNFKPLLFLDVQGAQSQVNGSTSLRNMSEVDAVIQILRGLITKYPSHEWMKRIGVIAPYKQQIYEMRGAIQKLETVVDCRLGIEVNTVDGFQGREKEIIIYSCVRTSNGGRKWRSYKSDQQEKTLDAFWSDERRMNVAITRAKSSLWIVGNSALLKQSTAWRALIQHIKDHDRYISGDHYEVFHE</sequence>
<dbReference type="InterPro" id="IPR027417">
    <property type="entry name" value="P-loop_NTPase"/>
</dbReference>
<dbReference type="PANTHER" id="PTHR10887:SF495">
    <property type="entry name" value="HELICASE SENATAXIN ISOFORM X1-RELATED"/>
    <property type="match status" value="1"/>
</dbReference>
<proteinExistence type="predicted"/>
<dbReference type="Gene3D" id="3.40.50.300">
    <property type="entry name" value="P-loop containing nucleotide triphosphate hydrolases"/>
    <property type="match status" value="2"/>
</dbReference>
<dbReference type="OrthoDB" id="6513042at2759"/>
<evidence type="ECO:0000256" key="4">
    <source>
        <dbReference type="ARBA" id="ARBA00022840"/>
    </source>
</evidence>
<dbReference type="GO" id="GO:0005524">
    <property type="term" value="F:ATP binding"/>
    <property type="evidence" value="ECO:0007669"/>
    <property type="project" value="UniProtKB-KW"/>
</dbReference>